<dbReference type="CDD" id="cd10527">
    <property type="entry name" value="SET_LSMT"/>
    <property type="match status" value="1"/>
</dbReference>
<evidence type="ECO:0008006" key="4">
    <source>
        <dbReference type="Google" id="ProtNLM"/>
    </source>
</evidence>
<dbReference type="PANTHER" id="PTHR13271">
    <property type="entry name" value="UNCHARACTERIZED PUTATIVE METHYLTRANSFERASE"/>
    <property type="match status" value="1"/>
</dbReference>
<name>A0A9P9HE54_FUSRE</name>
<dbReference type="PANTHER" id="PTHR13271:SF76">
    <property type="entry name" value="SET DOMAIN-CONTAINING PROTEIN 8"/>
    <property type="match status" value="1"/>
</dbReference>
<feature type="region of interest" description="Disordered" evidence="1">
    <location>
        <begin position="49"/>
        <end position="75"/>
    </location>
</feature>
<accession>A0A9P9HE54</accession>
<dbReference type="InterPro" id="IPR046341">
    <property type="entry name" value="SET_dom_sf"/>
</dbReference>
<dbReference type="GO" id="GO:0016279">
    <property type="term" value="F:protein-lysine N-methyltransferase activity"/>
    <property type="evidence" value="ECO:0007669"/>
    <property type="project" value="TreeGrafter"/>
</dbReference>
<dbReference type="OrthoDB" id="441812at2759"/>
<reference evidence="2" key="1">
    <citation type="journal article" date="2021" name="Nat. Commun.">
        <title>Genetic determinants of endophytism in the Arabidopsis root mycobiome.</title>
        <authorList>
            <person name="Mesny F."/>
            <person name="Miyauchi S."/>
            <person name="Thiergart T."/>
            <person name="Pickel B."/>
            <person name="Atanasova L."/>
            <person name="Karlsson M."/>
            <person name="Huettel B."/>
            <person name="Barry K.W."/>
            <person name="Haridas S."/>
            <person name="Chen C."/>
            <person name="Bauer D."/>
            <person name="Andreopoulos W."/>
            <person name="Pangilinan J."/>
            <person name="LaButti K."/>
            <person name="Riley R."/>
            <person name="Lipzen A."/>
            <person name="Clum A."/>
            <person name="Drula E."/>
            <person name="Henrissat B."/>
            <person name="Kohler A."/>
            <person name="Grigoriev I.V."/>
            <person name="Martin F.M."/>
            <person name="Hacquard S."/>
        </authorList>
    </citation>
    <scope>NUCLEOTIDE SEQUENCE</scope>
    <source>
        <strain evidence="2">MPI-CAGE-AT-0023</strain>
    </source>
</reference>
<evidence type="ECO:0000313" key="3">
    <source>
        <dbReference type="Proteomes" id="UP000720189"/>
    </source>
</evidence>
<evidence type="ECO:0000313" key="2">
    <source>
        <dbReference type="EMBL" id="KAH7255890.1"/>
    </source>
</evidence>
<organism evidence="2 3">
    <name type="scientific">Fusarium redolens</name>
    <dbReference type="NCBI Taxonomy" id="48865"/>
    <lineage>
        <taxon>Eukaryota</taxon>
        <taxon>Fungi</taxon>
        <taxon>Dikarya</taxon>
        <taxon>Ascomycota</taxon>
        <taxon>Pezizomycotina</taxon>
        <taxon>Sordariomycetes</taxon>
        <taxon>Hypocreomycetidae</taxon>
        <taxon>Hypocreales</taxon>
        <taxon>Nectriaceae</taxon>
        <taxon>Fusarium</taxon>
        <taxon>Fusarium redolens species complex</taxon>
    </lineage>
</organism>
<feature type="compositionally biased region" description="Basic and acidic residues" evidence="1">
    <location>
        <begin position="51"/>
        <end position="75"/>
    </location>
</feature>
<sequence length="531" mass="60066">MFSKSTLSIDIFPTWARLNDVEFTNAKLQEMDGKGIGLVATNNLTTSMETRGVEGVEDRPERKDQVCSADGEKDERARVETQGHANNNPTKLLQIPHDLILSAASVEEYSKVDQNFRQLLDSAGHQSTRADILIYLLAHLVLSSRDTSSPRDLAPTPWTEYLKFLPRDIPVPTMWSELERALLQGTSLEAALDAKLSALNKEFDELIERSSALPFWNSFFWEGEAVTIDDWVLVDAWYRSRCLELPRSGHAMVPALDMANHSYFQTAYYDEDDEDNIVLLSRPGMEIFIGDEVNISYGEKSPAEMIFSYGFIDCESTVEGLTLPLESLADDPLGKAKLHIFRGSPTLKLSRSDGEISWQCPFVYLMCLNEEDGLEFRVLQGTNGERELRLFWQEEDATARANDFGDLIKNHPLCQIFRLRAVSVLHEVVTDHLMQLSSEISHDELEPLRRAGQIRDGRLQLAQKLRKIEASVLESAAVALDEQVFILFFEFPCFMHAVLAKQHLNQTVPQIPQTLPRVLECQGTFSAFLAY</sequence>
<dbReference type="InterPro" id="IPR050600">
    <property type="entry name" value="SETD3_SETD6_MTase"/>
</dbReference>
<evidence type="ECO:0000256" key="1">
    <source>
        <dbReference type="SAM" id="MobiDB-lite"/>
    </source>
</evidence>
<dbReference type="AlphaFoldDB" id="A0A9P9HE54"/>
<dbReference type="SUPFAM" id="SSF82199">
    <property type="entry name" value="SET domain"/>
    <property type="match status" value="1"/>
</dbReference>
<dbReference type="RefSeq" id="XP_046051459.1">
    <property type="nucleotide sequence ID" value="XM_046197137.1"/>
</dbReference>
<gene>
    <name evidence="2" type="ORF">BKA55DRAFT_641517</name>
</gene>
<dbReference type="Proteomes" id="UP000720189">
    <property type="component" value="Unassembled WGS sequence"/>
</dbReference>
<comment type="caution">
    <text evidence="2">The sequence shown here is derived from an EMBL/GenBank/DDBJ whole genome shotgun (WGS) entry which is preliminary data.</text>
</comment>
<protein>
    <recommendedName>
        <fullName evidence="4">SET domain-containing protein</fullName>
    </recommendedName>
</protein>
<proteinExistence type="predicted"/>
<keyword evidence="3" id="KW-1185">Reference proteome</keyword>
<dbReference type="EMBL" id="JAGMUX010000006">
    <property type="protein sequence ID" value="KAH7255890.1"/>
    <property type="molecule type" value="Genomic_DNA"/>
</dbReference>
<dbReference type="GO" id="GO:0005634">
    <property type="term" value="C:nucleus"/>
    <property type="evidence" value="ECO:0007669"/>
    <property type="project" value="TreeGrafter"/>
</dbReference>
<dbReference type="GeneID" id="70227091"/>
<dbReference type="Gene3D" id="3.90.1410.10">
    <property type="entry name" value="set domain protein methyltransferase, domain 1"/>
    <property type="match status" value="1"/>
</dbReference>